<organism evidence="2 3">
    <name type="scientific">Diaporthe ampelina</name>
    <dbReference type="NCBI Taxonomy" id="1214573"/>
    <lineage>
        <taxon>Eukaryota</taxon>
        <taxon>Fungi</taxon>
        <taxon>Dikarya</taxon>
        <taxon>Ascomycota</taxon>
        <taxon>Pezizomycotina</taxon>
        <taxon>Sordariomycetes</taxon>
        <taxon>Sordariomycetidae</taxon>
        <taxon>Diaporthales</taxon>
        <taxon>Diaporthaceae</taxon>
        <taxon>Diaporthe</taxon>
    </lineage>
</organism>
<name>A0A0G2HWD2_9PEZI</name>
<evidence type="ECO:0000256" key="1">
    <source>
        <dbReference type="SAM" id="MobiDB-lite"/>
    </source>
</evidence>
<dbReference type="OrthoDB" id="5241713at2759"/>
<reference evidence="2 3" key="1">
    <citation type="submission" date="2015-05" db="EMBL/GenBank/DDBJ databases">
        <title>Distinctive expansion of gene families associated with plant cell wall degradation and secondary metabolism in the genomes of grapevine trunk pathogens.</title>
        <authorList>
            <person name="Lawrence D.P."/>
            <person name="Travadon R."/>
            <person name="Rolshausen P.E."/>
            <person name="Baumgartner K."/>
        </authorList>
    </citation>
    <scope>NUCLEOTIDE SEQUENCE [LARGE SCALE GENOMIC DNA]</scope>
    <source>
        <strain evidence="2">DA912</strain>
    </source>
</reference>
<feature type="compositionally biased region" description="Basic residues" evidence="1">
    <location>
        <begin position="1"/>
        <end position="14"/>
    </location>
</feature>
<feature type="region of interest" description="Disordered" evidence="1">
    <location>
        <begin position="1"/>
        <end position="22"/>
    </location>
</feature>
<keyword evidence="3" id="KW-1185">Reference proteome</keyword>
<accession>A0A0G2HWD2</accession>
<evidence type="ECO:0000313" key="3">
    <source>
        <dbReference type="Proteomes" id="UP000034680"/>
    </source>
</evidence>
<gene>
    <name evidence="2" type="ORF">UCDDA912_g00955</name>
</gene>
<dbReference type="AlphaFoldDB" id="A0A0G2HWD2"/>
<sequence length="140" mass="16569">MAQAKKQRPRKKVTPSHPEESFPFMSLHPELRLMVYDAAMPQEIHLSGSKGSPGLPPTVRALMKVKSIREELIPHLFGRYHFQWTDIWSRNFIYKYSWDCFKRQALPFINSLSFRYTGLVSRPREDSSFERLDSVLRWAR</sequence>
<dbReference type="EMBL" id="LCUC01000040">
    <property type="protein sequence ID" value="KKY39048.1"/>
    <property type="molecule type" value="Genomic_DNA"/>
</dbReference>
<reference evidence="2 3" key="2">
    <citation type="submission" date="2015-05" db="EMBL/GenBank/DDBJ databases">
        <authorList>
            <person name="Morales-Cruz A."/>
            <person name="Amrine K.C."/>
            <person name="Cantu D."/>
        </authorList>
    </citation>
    <scope>NUCLEOTIDE SEQUENCE [LARGE SCALE GENOMIC DNA]</scope>
    <source>
        <strain evidence="2">DA912</strain>
    </source>
</reference>
<dbReference type="Proteomes" id="UP000034680">
    <property type="component" value="Unassembled WGS sequence"/>
</dbReference>
<protein>
    <submittedName>
        <fullName evidence="2">Uncharacterized protein</fullName>
    </submittedName>
</protein>
<proteinExistence type="predicted"/>
<comment type="caution">
    <text evidence="2">The sequence shown here is derived from an EMBL/GenBank/DDBJ whole genome shotgun (WGS) entry which is preliminary data.</text>
</comment>
<evidence type="ECO:0000313" key="2">
    <source>
        <dbReference type="EMBL" id="KKY39048.1"/>
    </source>
</evidence>